<dbReference type="EMBL" id="JXNZ01000137">
    <property type="protein sequence ID" value="KIQ58506.1"/>
    <property type="molecule type" value="Genomic_DNA"/>
</dbReference>
<gene>
    <name evidence="2" type="ORF">RL74_15360</name>
</gene>
<comment type="caution">
    <text evidence="2">The sequence shown here is derived from an EMBL/GenBank/DDBJ whole genome shotgun (WGS) entry which is preliminary data.</text>
</comment>
<dbReference type="RefSeq" id="WP_042730642.1">
    <property type="nucleotide sequence ID" value="NZ_JXNZ01000137.1"/>
</dbReference>
<dbReference type="OrthoDB" id="7028673at2"/>
<evidence type="ECO:0000313" key="2">
    <source>
        <dbReference type="EMBL" id="KIQ58506.1"/>
    </source>
</evidence>
<dbReference type="PATRIC" id="fig|294.124.peg.3163"/>
<reference evidence="2 3" key="1">
    <citation type="submission" date="2015-01" db="EMBL/GenBank/DDBJ databases">
        <title>Draft Genome Sequence of the Biocontrol and Plant Growth-Promoting Rhizobacteria (PGPR) Pseudomonas fluorescens UM270.</title>
        <authorList>
            <person name="Hernandez-Salmeron J.E."/>
            <person name="Santoyo G."/>
            <person name="Moreno-Hagelsieb G."/>
            <person name="Hernandez-Leon R."/>
        </authorList>
    </citation>
    <scope>NUCLEOTIDE SEQUENCE [LARGE SCALE GENOMIC DNA]</scope>
    <source>
        <strain evidence="2 3">UM270</strain>
    </source>
</reference>
<proteinExistence type="predicted"/>
<evidence type="ECO:0000256" key="1">
    <source>
        <dbReference type="SAM" id="MobiDB-lite"/>
    </source>
</evidence>
<accession>A0A0D0NGY6</accession>
<feature type="region of interest" description="Disordered" evidence="1">
    <location>
        <begin position="461"/>
        <end position="496"/>
    </location>
</feature>
<dbReference type="Proteomes" id="UP000032101">
    <property type="component" value="Unassembled WGS sequence"/>
</dbReference>
<organism evidence="2 3">
    <name type="scientific">Pseudomonas fluorescens</name>
    <dbReference type="NCBI Taxonomy" id="294"/>
    <lineage>
        <taxon>Bacteria</taxon>
        <taxon>Pseudomonadati</taxon>
        <taxon>Pseudomonadota</taxon>
        <taxon>Gammaproteobacteria</taxon>
        <taxon>Pseudomonadales</taxon>
        <taxon>Pseudomonadaceae</taxon>
        <taxon>Pseudomonas</taxon>
    </lineage>
</organism>
<feature type="compositionally biased region" description="Low complexity" evidence="1">
    <location>
        <begin position="471"/>
        <end position="483"/>
    </location>
</feature>
<protein>
    <submittedName>
        <fullName evidence="2">Uncharacterized protein</fullName>
    </submittedName>
</protein>
<name>A0A0D0NGY6_PSEFL</name>
<feature type="compositionally biased region" description="Basic and acidic residues" evidence="1">
    <location>
        <begin position="461"/>
        <end position="470"/>
    </location>
</feature>
<dbReference type="AlphaFoldDB" id="A0A0D0NGY6"/>
<sequence length="496" mass="55259">MSAIHEQAMTHVYQQVLQRLLGFYSRAERTALQLLIQRLIVAAGGIDRMGDYRVLTVQNGSRDGFYVLTALRAAQLSIAGRHPATFALRVATPRLSQTTQATLENIHRCYSALFVYDDPRVELLMADNREVVPFNHTQPLSVSGHEANRMDMLVLGHLRSVDSPLEVGDEGYLAMAEFYRHMARWEAGVDSLVSSDTPRQQKNFMSGLRRAAGKIGLVADSGNGFDSLFAQLDTLGSELYGQVYGPEHLVPWQPEGHFEACRRVGHIGIDDLTVDRLEGTNWPLFNEFLRVQTENLIPSTSENEYLSPLLSAHLHGLQACYLHGRSYEAGYGDYAQRAVMIMHRKQLPEYACEQAQAMFGSPLQIPQRRVQAAQEAQKIMGLSETQLVCMLFAPFVEEGAGLEHFLRCCHPGMLVAMPDLHKAMQGAAIADQVAHWMVDVSGLPMDVLGTLYRSSVTRSERLENQPEHDLQQALDGADAAQAEQGDDDLCERSARH</sequence>
<evidence type="ECO:0000313" key="3">
    <source>
        <dbReference type="Proteomes" id="UP000032101"/>
    </source>
</evidence>